<dbReference type="InterPro" id="IPR029063">
    <property type="entry name" value="SAM-dependent_MTases_sf"/>
</dbReference>
<dbReference type="Pfam" id="PF13649">
    <property type="entry name" value="Methyltransf_25"/>
    <property type="match status" value="1"/>
</dbReference>
<dbReference type="AlphaFoldDB" id="A0A4R6TQ37"/>
<dbReference type="CDD" id="cd02440">
    <property type="entry name" value="AdoMet_MTases"/>
    <property type="match status" value="1"/>
</dbReference>
<dbReference type="GO" id="GO:0008168">
    <property type="term" value="F:methyltransferase activity"/>
    <property type="evidence" value="ECO:0007669"/>
    <property type="project" value="UniProtKB-KW"/>
</dbReference>
<keyword evidence="5" id="KW-1185">Reference proteome</keyword>
<keyword evidence="1 4" id="KW-0489">Methyltransferase</keyword>
<name>A0A4R6TQ37_9FLAO</name>
<organism evidence="4 5">
    <name type="scientific">Zeaxanthinibacter enoshimensis</name>
    <dbReference type="NCBI Taxonomy" id="392009"/>
    <lineage>
        <taxon>Bacteria</taxon>
        <taxon>Pseudomonadati</taxon>
        <taxon>Bacteroidota</taxon>
        <taxon>Flavobacteriia</taxon>
        <taxon>Flavobacteriales</taxon>
        <taxon>Flavobacteriaceae</taxon>
        <taxon>Zeaxanthinibacter</taxon>
    </lineage>
</organism>
<protein>
    <submittedName>
        <fullName evidence="4">Trans-aconitate methyltransferase</fullName>
    </submittedName>
</protein>
<evidence type="ECO:0000313" key="5">
    <source>
        <dbReference type="Proteomes" id="UP000295468"/>
    </source>
</evidence>
<keyword evidence="2 4" id="KW-0808">Transferase</keyword>
<evidence type="ECO:0000259" key="3">
    <source>
        <dbReference type="Pfam" id="PF13649"/>
    </source>
</evidence>
<dbReference type="Proteomes" id="UP000295468">
    <property type="component" value="Unassembled WGS sequence"/>
</dbReference>
<dbReference type="OrthoDB" id="9789123at2"/>
<dbReference type="PANTHER" id="PTHR43861:SF1">
    <property type="entry name" value="TRANS-ACONITATE 2-METHYLTRANSFERASE"/>
    <property type="match status" value="1"/>
</dbReference>
<dbReference type="Gene3D" id="3.40.50.150">
    <property type="entry name" value="Vaccinia Virus protein VP39"/>
    <property type="match status" value="1"/>
</dbReference>
<proteinExistence type="predicted"/>
<dbReference type="SUPFAM" id="SSF53335">
    <property type="entry name" value="S-adenosyl-L-methionine-dependent methyltransferases"/>
    <property type="match status" value="1"/>
</dbReference>
<evidence type="ECO:0000313" key="4">
    <source>
        <dbReference type="EMBL" id="TDQ32213.1"/>
    </source>
</evidence>
<dbReference type="InterPro" id="IPR041698">
    <property type="entry name" value="Methyltransf_25"/>
</dbReference>
<dbReference type="RefSeq" id="WP_133642294.1">
    <property type="nucleotide sequence ID" value="NZ_SNYI01000001.1"/>
</dbReference>
<gene>
    <name evidence="4" type="ORF">CLV82_0036</name>
</gene>
<dbReference type="PANTHER" id="PTHR43861">
    <property type="entry name" value="TRANS-ACONITATE 2-METHYLTRANSFERASE-RELATED"/>
    <property type="match status" value="1"/>
</dbReference>
<feature type="domain" description="Methyltransferase" evidence="3">
    <location>
        <begin position="39"/>
        <end position="126"/>
    </location>
</feature>
<comment type="caution">
    <text evidence="4">The sequence shown here is derived from an EMBL/GenBank/DDBJ whole genome shotgun (WGS) entry which is preliminary data.</text>
</comment>
<evidence type="ECO:0000256" key="2">
    <source>
        <dbReference type="ARBA" id="ARBA00022679"/>
    </source>
</evidence>
<sequence length="256" mass="29080">MSAPTTKWEPGFYNEKHSFVYRYGEDLLQLLAPNPQQRILDLGCGSGQLTYRISKMAGETVGMDSSAEMIADARIKFPKLEFHVGDAADFSFQKKFDVIFSNATLHWVKDHCGAISCMYGNLNPGGKIVLEFGGKGNVQTIIHALRSVLRKRGYEQQSGLELWYFPSVGEYSTKLESAGFRVIFAEHFDRSTELADPDSGIKDWLSMFTGPFFTGIPGDHKEEILNEVQQKCREQCWHNGKWYADYKRIRVIAIKE</sequence>
<evidence type="ECO:0000256" key="1">
    <source>
        <dbReference type="ARBA" id="ARBA00022603"/>
    </source>
</evidence>
<accession>A0A4R6TQ37</accession>
<dbReference type="EMBL" id="SNYI01000001">
    <property type="protein sequence ID" value="TDQ32213.1"/>
    <property type="molecule type" value="Genomic_DNA"/>
</dbReference>
<dbReference type="GO" id="GO:0032259">
    <property type="term" value="P:methylation"/>
    <property type="evidence" value="ECO:0007669"/>
    <property type="project" value="UniProtKB-KW"/>
</dbReference>
<reference evidence="4 5" key="1">
    <citation type="submission" date="2019-03" db="EMBL/GenBank/DDBJ databases">
        <title>Genomic Encyclopedia of Archaeal and Bacterial Type Strains, Phase II (KMG-II): from individual species to whole genera.</title>
        <authorList>
            <person name="Goeker M."/>
        </authorList>
    </citation>
    <scope>NUCLEOTIDE SEQUENCE [LARGE SCALE GENOMIC DNA]</scope>
    <source>
        <strain evidence="4 5">DSM 18435</strain>
    </source>
</reference>